<evidence type="ECO:0000256" key="5">
    <source>
        <dbReference type="ARBA" id="ARBA00022723"/>
    </source>
</evidence>
<gene>
    <name evidence="12" type="ORF">CYL18_00455</name>
</gene>
<keyword evidence="13" id="KW-1185">Reference proteome</keyword>
<dbReference type="GO" id="GO:0031071">
    <property type="term" value="F:cysteine desulfurase activity"/>
    <property type="evidence" value="ECO:0007669"/>
    <property type="project" value="UniProtKB-EC"/>
</dbReference>
<dbReference type="InterPro" id="IPR015424">
    <property type="entry name" value="PyrdxlP-dep_Trfase"/>
</dbReference>
<feature type="domain" description="Aminotransferase class V" evidence="11">
    <location>
        <begin position="4"/>
        <end position="366"/>
    </location>
</feature>
<evidence type="ECO:0000256" key="10">
    <source>
        <dbReference type="RuleBase" id="RU004504"/>
    </source>
</evidence>
<evidence type="ECO:0000256" key="7">
    <source>
        <dbReference type="ARBA" id="ARBA00023004"/>
    </source>
</evidence>
<dbReference type="OrthoDB" id="9808002at2"/>
<keyword evidence="7" id="KW-0408">Iron</keyword>
<keyword evidence="5" id="KW-0479">Metal-binding</keyword>
<dbReference type="RefSeq" id="WP_104847506.1">
    <property type="nucleotide sequence ID" value="NZ_PKOZ01000001.1"/>
</dbReference>
<evidence type="ECO:0000256" key="9">
    <source>
        <dbReference type="ARBA" id="ARBA00050776"/>
    </source>
</evidence>
<proteinExistence type="inferred from homology"/>
<comment type="catalytic activity">
    <reaction evidence="9">
        <text>(sulfur carrier)-H + L-cysteine = (sulfur carrier)-SH + L-alanine</text>
        <dbReference type="Rhea" id="RHEA:43892"/>
        <dbReference type="Rhea" id="RHEA-COMP:14737"/>
        <dbReference type="Rhea" id="RHEA-COMP:14739"/>
        <dbReference type="ChEBI" id="CHEBI:29917"/>
        <dbReference type="ChEBI" id="CHEBI:35235"/>
        <dbReference type="ChEBI" id="CHEBI:57972"/>
        <dbReference type="ChEBI" id="CHEBI:64428"/>
        <dbReference type="EC" id="2.8.1.7"/>
    </reaction>
</comment>
<keyword evidence="8" id="KW-0411">Iron-sulfur</keyword>
<evidence type="ECO:0000313" key="12">
    <source>
        <dbReference type="EMBL" id="PQD96406.1"/>
    </source>
</evidence>
<dbReference type="EC" id="2.8.1.7" evidence="3"/>
<dbReference type="InterPro" id="IPR020578">
    <property type="entry name" value="Aminotrans_V_PyrdxlP_BS"/>
</dbReference>
<dbReference type="GO" id="GO:0051536">
    <property type="term" value="F:iron-sulfur cluster binding"/>
    <property type="evidence" value="ECO:0007669"/>
    <property type="project" value="UniProtKB-KW"/>
</dbReference>
<evidence type="ECO:0000256" key="2">
    <source>
        <dbReference type="ARBA" id="ARBA00006490"/>
    </source>
</evidence>
<dbReference type="FunFam" id="3.40.640.10:FF:000084">
    <property type="entry name" value="IscS-like cysteine desulfurase"/>
    <property type="match status" value="1"/>
</dbReference>
<dbReference type="InterPro" id="IPR000192">
    <property type="entry name" value="Aminotrans_V_dom"/>
</dbReference>
<dbReference type="PIRSF" id="PIRSF005572">
    <property type="entry name" value="NifS"/>
    <property type="match status" value="1"/>
</dbReference>
<dbReference type="NCBIfam" id="NF002806">
    <property type="entry name" value="PRK02948.1"/>
    <property type="match status" value="1"/>
</dbReference>
<dbReference type="SUPFAM" id="SSF53383">
    <property type="entry name" value="PLP-dependent transferases"/>
    <property type="match status" value="1"/>
</dbReference>
<dbReference type="PROSITE" id="PS00595">
    <property type="entry name" value="AA_TRANSFER_CLASS_5"/>
    <property type="match status" value="1"/>
</dbReference>
<dbReference type="PANTHER" id="PTHR11601">
    <property type="entry name" value="CYSTEINE DESULFURYLASE FAMILY MEMBER"/>
    <property type="match status" value="1"/>
</dbReference>
<keyword evidence="6" id="KW-0663">Pyridoxal phosphate</keyword>
<evidence type="ECO:0000256" key="8">
    <source>
        <dbReference type="ARBA" id="ARBA00023014"/>
    </source>
</evidence>
<comment type="caution">
    <text evidence="12">The sequence shown here is derived from an EMBL/GenBank/DDBJ whole genome shotgun (WGS) entry which is preliminary data.</text>
</comment>
<evidence type="ECO:0000256" key="3">
    <source>
        <dbReference type="ARBA" id="ARBA00012239"/>
    </source>
</evidence>
<dbReference type="InterPro" id="IPR015421">
    <property type="entry name" value="PyrdxlP-dep_Trfase_major"/>
</dbReference>
<dbReference type="Proteomes" id="UP000239663">
    <property type="component" value="Unassembled WGS sequence"/>
</dbReference>
<comment type="similarity">
    <text evidence="2">Belongs to the class-V pyridoxal-phosphate-dependent aminotransferase family. NifS/IscS subfamily.</text>
</comment>
<evidence type="ECO:0000256" key="6">
    <source>
        <dbReference type="ARBA" id="ARBA00022898"/>
    </source>
</evidence>
<name>A0A2S7N306_9BACI</name>
<protein>
    <recommendedName>
        <fullName evidence="3">cysteine desulfurase</fullName>
        <ecNumber evidence="3">2.8.1.7</ecNumber>
    </recommendedName>
</protein>
<evidence type="ECO:0000256" key="1">
    <source>
        <dbReference type="ARBA" id="ARBA00001933"/>
    </source>
</evidence>
<reference evidence="12 13" key="1">
    <citation type="submission" date="2017-12" db="EMBL/GenBank/DDBJ databases">
        <title>Taxonomic description and draft genome of Pradoshia cofamensis Gen. nov., sp. nov., a thermotolerant bacillale isolated from anterior gut of earthworm Eisenia fetida.</title>
        <authorList>
            <person name="Saha T."/>
            <person name="Chakraborty R."/>
        </authorList>
    </citation>
    <scope>NUCLEOTIDE SEQUENCE [LARGE SCALE GENOMIC DNA]</scope>
    <source>
        <strain evidence="12 13">EAG3</strain>
    </source>
</reference>
<dbReference type="Gene3D" id="1.10.260.50">
    <property type="match status" value="1"/>
</dbReference>
<evidence type="ECO:0000256" key="4">
    <source>
        <dbReference type="ARBA" id="ARBA00022679"/>
    </source>
</evidence>
<dbReference type="AlphaFoldDB" id="A0A2S7N306"/>
<dbReference type="EMBL" id="PKOZ01000001">
    <property type="protein sequence ID" value="PQD96406.1"/>
    <property type="molecule type" value="Genomic_DNA"/>
</dbReference>
<dbReference type="InterPro" id="IPR015422">
    <property type="entry name" value="PyrdxlP-dep_Trfase_small"/>
</dbReference>
<dbReference type="Pfam" id="PF00266">
    <property type="entry name" value="Aminotran_5"/>
    <property type="match status" value="1"/>
</dbReference>
<dbReference type="InterPro" id="IPR016454">
    <property type="entry name" value="Cysteine_dSase"/>
</dbReference>
<evidence type="ECO:0000259" key="11">
    <source>
        <dbReference type="Pfam" id="PF00266"/>
    </source>
</evidence>
<dbReference type="Gene3D" id="3.90.1150.10">
    <property type="entry name" value="Aspartate Aminotransferase, domain 1"/>
    <property type="match status" value="1"/>
</dbReference>
<evidence type="ECO:0000313" key="13">
    <source>
        <dbReference type="Proteomes" id="UP000239663"/>
    </source>
</evidence>
<comment type="cofactor">
    <cofactor evidence="1 10">
        <name>pyridoxal 5'-phosphate</name>
        <dbReference type="ChEBI" id="CHEBI:597326"/>
    </cofactor>
</comment>
<dbReference type="PANTHER" id="PTHR11601:SF34">
    <property type="entry name" value="CYSTEINE DESULFURASE"/>
    <property type="match status" value="1"/>
</dbReference>
<keyword evidence="4" id="KW-0808">Transferase</keyword>
<dbReference type="GO" id="GO:0046872">
    <property type="term" value="F:metal ion binding"/>
    <property type="evidence" value="ECO:0007669"/>
    <property type="project" value="UniProtKB-KW"/>
</dbReference>
<sequence length="380" mass="41232">METIYLDHAATTPMHPEAIRVMMDVMNDTFGNPSSIHQFGRAARKRVDDARKVLADSIGASIDEIIFTSGGTEADNSAIFSAVQALKDKGNHIITSEIEHHAVLHACKELEKQGYAVTYLPVDESGRVSADSVKQALRDETVLVTIMYGNNEVGTLQPIKEIGDLLKDHHAFFHTDAVQAYGAVPIDVKELGVDFMSVSSHKINGPKGIGFLYAKKGIPFKPLLFGGEQERKRRAGTENVAGAAGFAKAAEVMQEMSEEKTAMYRRFKGTMIRLFEESGIDFAINGSLEESLPHILNISFPGVGVEAFLVNMDLAGIAVSSGSACTAGSIEPSHVLVAMFGKESERTKNSIRFSFGLNNTTEEIERAALTAIKVANRLAR</sequence>
<accession>A0A2S7N306</accession>
<dbReference type="Gene3D" id="3.40.640.10">
    <property type="entry name" value="Type I PLP-dependent aspartate aminotransferase-like (Major domain)"/>
    <property type="match status" value="1"/>
</dbReference>
<organism evidence="12 13">
    <name type="scientific">Pradoshia eiseniae</name>
    <dbReference type="NCBI Taxonomy" id="2064768"/>
    <lineage>
        <taxon>Bacteria</taxon>
        <taxon>Bacillati</taxon>
        <taxon>Bacillota</taxon>
        <taxon>Bacilli</taxon>
        <taxon>Bacillales</taxon>
        <taxon>Bacillaceae</taxon>
        <taxon>Pradoshia</taxon>
    </lineage>
</organism>